<gene>
    <name evidence="1" type="ORF">UFOPK2969_01623</name>
</gene>
<accession>A0A6J6Y3T7</accession>
<evidence type="ECO:0000313" key="1">
    <source>
        <dbReference type="EMBL" id="CAB4804010.1"/>
    </source>
</evidence>
<dbReference type="AlphaFoldDB" id="A0A6J6Y3T7"/>
<dbReference type="EMBL" id="CAFAAD010000167">
    <property type="protein sequence ID" value="CAB4804010.1"/>
    <property type="molecule type" value="Genomic_DNA"/>
</dbReference>
<organism evidence="1">
    <name type="scientific">freshwater metagenome</name>
    <dbReference type="NCBI Taxonomy" id="449393"/>
    <lineage>
        <taxon>unclassified sequences</taxon>
        <taxon>metagenomes</taxon>
        <taxon>ecological metagenomes</taxon>
    </lineage>
</organism>
<name>A0A6J6Y3T7_9ZZZZ</name>
<sequence length="56" mass="6168">MIGDVATAISAKTLSTNRRRVDKHVGKIGVCAECVNVWMFEQQQPVVAAVLEERVL</sequence>
<protein>
    <submittedName>
        <fullName evidence="1">Unannotated protein</fullName>
    </submittedName>
</protein>
<proteinExistence type="predicted"/>
<reference evidence="1" key="1">
    <citation type="submission" date="2020-05" db="EMBL/GenBank/DDBJ databases">
        <authorList>
            <person name="Chiriac C."/>
            <person name="Salcher M."/>
            <person name="Ghai R."/>
            <person name="Kavagutti S V."/>
        </authorList>
    </citation>
    <scope>NUCLEOTIDE SEQUENCE</scope>
</reference>